<gene>
    <name evidence="1" type="ORF">ER308_12265</name>
</gene>
<dbReference type="InterPro" id="IPR008792">
    <property type="entry name" value="PQQD"/>
</dbReference>
<keyword evidence="2" id="KW-1185">Reference proteome</keyword>
<dbReference type="RefSeq" id="WP_131155260.1">
    <property type="nucleotide sequence ID" value="NZ_CP036402.1"/>
</dbReference>
<name>A0A411YGD1_9ACTN</name>
<evidence type="ECO:0000313" key="2">
    <source>
        <dbReference type="Proteomes" id="UP000291469"/>
    </source>
</evidence>
<dbReference type="KEGG" id="erz:ER308_12265"/>
<dbReference type="Proteomes" id="UP000291469">
    <property type="component" value="Chromosome"/>
</dbReference>
<reference evidence="1 2" key="1">
    <citation type="submission" date="2019-01" db="EMBL/GenBank/DDBJ databases">
        <title>Egibacter rhizosphaerae EGI 80759T.</title>
        <authorList>
            <person name="Chen D.-D."/>
            <person name="Tian Y."/>
            <person name="Jiao J.-Y."/>
            <person name="Zhang X.-T."/>
            <person name="Zhang Y.-G."/>
            <person name="Zhang Y."/>
            <person name="Xiao M."/>
            <person name="Shu W.-S."/>
            <person name="Li W.-J."/>
        </authorList>
    </citation>
    <scope>NUCLEOTIDE SEQUENCE [LARGE SCALE GENOMIC DNA]</scope>
    <source>
        <strain evidence="1 2">EGI 80759</strain>
    </source>
</reference>
<evidence type="ECO:0000313" key="1">
    <source>
        <dbReference type="EMBL" id="QBI20263.1"/>
    </source>
</evidence>
<organism evidence="1 2">
    <name type="scientific">Egibacter rhizosphaerae</name>
    <dbReference type="NCBI Taxonomy" id="1670831"/>
    <lineage>
        <taxon>Bacteria</taxon>
        <taxon>Bacillati</taxon>
        <taxon>Actinomycetota</taxon>
        <taxon>Nitriliruptoria</taxon>
        <taxon>Egibacterales</taxon>
        <taxon>Egibacteraceae</taxon>
        <taxon>Egibacter</taxon>
    </lineage>
</organism>
<accession>A0A411YGD1</accession>
<dbReference type="AlphaFoldDB" id="A0A411YGD1"/>
<dbReference type="Gene3D" id="1.10.10.1150">
    <property type="entry name" value="Coenzyme PQQ synthesis protein D (PqqD)"/>
    <property type="match status" value="1"/>
</dbReference>
<proteinExistence type="predicted"/>
<protein>
    <submittedName>
        <fullName evidence="1">PqqD family protein</fullName>
    </submittedName>
</protein>
<dbReference type="EMBL" id="CP036402">
    <property type="protein sequence ID" value="QBI20263.1"/>
    <property type="molecule type" value="Genomic_DNA"/>
</dbReference>
<dbReference type="InterPro" id="IPR041881">
    <property type="entry name" value="PqqD_sf"/>
</dbReference>
<dbReference type="Pfam" id="PF05402">
    <property type="entry name" value="PqqD"/>
    <property type="match status" value="1"/>
</dbReference>
<dbReference type="OrthoDB" id="8686088at2"/>
<sequence length="107" mass="11444">MTGAPGIDLDTVIRRRDDLAHVELDGELVIHSTDHGTTHKLEPLAAGLWHCFDGRTTLRDLATALAGEFDEDPEVVARDLIGYAQQLCDNGLAELVGAPDPSGRGEA</sequence>